<dbReference type="SUPFAM" id="SSF53335">
    <property type="entry name" value="S-adenosyl-L-methionine-dependent methyltransferases"/>
    <property type="match status" value="1"/>
</dbReference>
<evidence type="ECO:0000256" key="1">
    <source>
        <dbReference type="SAM" id="MobiDB-lite"/>
    </source>
</evidence>
<proteinExistence type="predicted"/>
<keyword evidence="2" id="KW-0808">Transferase</keyword>
<dbReference type="PANTHER" id="PTHR14614">
    <property type="entry name" value="HEPATOCELLULAR CARCINOMA-ASSOCIATED ANTIGEN"/>
    <property type="match status" value="1"/>
</dbReference>
<keyword evidence="2" id="KW-0489">Methyltransferase</keyword>
<evidence type="ECO:0000313" key="2">
    <source>
        <dbReference type="EMBL" id="BBH06268.1"/>
    </source>
</evidence>
<dbReference type="EMBL" id="AP019302">
    <property type="protein sequence ID" value="BBH06268.1"/>
    <property type="molecule type" value="Genomic_DNA"/>
</dbReference>
<protein>
    <submittedName>
        <fullName evidence="2">S-adenosyl-L-methionine-dependent methyltransferases superfamily protein</fullName>
    </submittedName>
</protein>
<dbReference type="Pfam" id="PF10294">
    <property type="entry name" value="Methyltransf_16"/>
    <property type="match status" value="1"/>
</dbReference>
<accession>A0A4Y1RQT6</accession>
<dbReference type="GO" id="GO:0032259">
    <property type="term" value="P:methylation"/>
    <property type="evidence" value="ECO:0007669"/>
    <property type="project" value="UniProtKB-KW"/>
</dbReference>
<gene>
    <name evidence="2" type="ORF">Prudu_017867</name>
</gene>
<dbReference type="Gene3D" id="3.40.50.150">
    <property type="entry name" value="Vaccinia Virus protein VP39"/>
    <property type="match status" value="1"/>
</dbReference>
<sequence>MKLKQKTKNCPTRGPGAPISYTFVENQYLTRIHVSKNGTPASIAATELDDGRTKQHKLSLEDKLRYLSLTWIPCLFDAIPNHDEHKLIYRPRHGRRGKWGSNEFTKKTKKHIIHSFATLVNPVCLMSKTKRKDSNSNTTMDIALFSPSSLFHDDEDDTSSGEEDTESQQSYVERSHKFPGMELVIREFSFHQLNANLLWPGTFAFAEWLVEHRPSIEGRHCLELGSGTGALAIFLRRLLNLDIITSDYNDQEIEENIAHNCRVNGITPVLPHIKHTWGDTFPTADPDWDLIIANVKQYANLIKTLLFLLKSYKPKDNNARPQAKDEQSGGQSVSLPRPAFLMSWRRRIGKEDESLFFSGCEDAGLEVKHLGSRVV</sequence>
<dbReference type="GO" id="GO:0008168">
    <property type="term" value="F:methyltransferase activity"/>
    <property type="evidence" value="ECO:0007669"/>
    <property type="project" value="UniProtKB-KW"/>
</dbReference>
<dbReference type="CDD" id="cd02440">
    <property type="entry name" value="AdoMet_MTases"/>
    <property type="match status" value="1"/>
</dbReference>
<dbReference type="AlphaFoldDB" id="A0A4Y1RQT6"/>
<reference evidence="2" key="1">
    <citation type="journal article" date="2019" name="Science">
        <title>Mutation of a bHLH transcription factor allowed almond domestication.</title>
        <authorList>
            <person name="Sanchez-Perez R."/>
            <person name="Pavan S."/>
            <person name="Mazzeo R."/>
            <person name="Moldovan C."/>
            <person name="Aiese Cigliano R."/>
            <person name="Del Cueto J."/>
            <person name="Ricciardi F."/>
            <person name="Lotti C."/>
            <person name="Ricciardi L."/>
            <person name="Dicenta F."/>
            <person name="Lopez-Marques R.L."/>
            <person name="Lindberg Moller B."/>
        </authorList>
    </citation>
    <scope>NUCLEOTIDE SEQUENCE</scope>
</reference>
<dbReference type="InterPro" id="IPR029063">
    <property type="entry name" value="SAM-dependent_MTases_sf"/>
</dbReference>
<name>A0A4Y1RQT6_PRUDU</name>
<feature type="compositionally biased region" description="Acidic residues" evidence="1">
    <location>
        <begin position="153"/>
        <end position="166"/>
    </location>
</feature>
<feature type="region of interest" description="Disordered" evidence="1">
    <location>
        <begin position="149"/>
        <end position="172"/>
    </location>
</feature>
<organism evidence="2">
    <name type="scientific">Prunus dulcis</name>
    <name type="common">Almond</name>
    <name type="synonym">Amygdalus dulcis</name>
    <dbReference type="NCBI Taxonomy" id="3755"/>
    <lineage>
        <taxon>Eukaryota</taxon>
        <taxon>Viridiplantae</taxon>
        <taxon>Streptophyta</taxon>
        <taxon>Embryophyta</taxon>
        <taxon>Tracheophyta</taxon>
        <taxon>Spermatophyta</taxon>
        <taxon>Magnoliopsida</taxon>
        <taxon>eudicotyledons</taxon>
        <taxon>Gunneridae</taxon>
        <taxon>Pentapetalae</taxon>
        <taxon>rosids</taxon>
        <taxon>fabids</taxon>
        <taxon>Rosales</taxon>
        <taxon>Rosaceae</taxon>
        <taxon>Amygdaloideae</taxon>
        <taxon>Amygdaleae</taxon>
        <taxon>Prunus</taxon>
    </lineage>
</organism>
<dbReference type="InterPro" id="IPR019410">
    <property type="entry name" value="Methyltransf_16"/>
</dbReference>
<dbReference type="PANTHER" id="PTHR14614:SF97">
    <property type="entry name" value="S-ADENOSYL-L-METHIONINE-DEPENDENT METHYLTRANSFERASES SUPERFAMILY PROTEIN"/>
    <property type="match status" value="1"/>
</dbReference>